<dbReference type="InterPro" id="IPR025483">
    <property type="entry name" value="Lipase_euk"/>
</dbReference>
<evidence type="ECO:0000256" key="7">
    <source>
        <dbReference type="PIRNR" id="PIRNR000862"/>
    </source>
</evidence>
<evidence type="ECO:0000256" key="8">
    <source>
        <dbReference type="PIRSR" id="PIRSR000862-1"/>
    </source>
</evidence>
<dbReference type="InterPro" id="IPR006693">
    <property type="entry name" value="AB_hydrolase_lipase"/>
</dbReference>
<evidence type="ECO:0000256" key="5">
    <source>
        <dbReference type="ARBA" id="ARBA00023098"/>
    </source>
</evidence>
<dbReference type="GO" id="GO:0016042">
    <property type="term" value="P:lipid catabolic process"/>
    <property type="evidence" value="ECO:0007669"/>
    <property type="project" value="UniProtKB-KW"/>
</dbReference>
<feature type="active site" description="Charge relay system" evidence="8">
    <location>
        <position position="362"/>
    </location>
</feature>
<dbReference type="AlphaFoldDB" id="A0AAV4JWR8"/>
<evidence type="ECO:0000313" key="10">
    <source>
        <dbReference type="EMBL" id="GFS27212.1"/>
    </source>
</evidence>
<evidence type="ECO:0000313" key="11">
    <source>
        <dbReference type="Proteomes" id="UP000762676"/>
    </source>
</evidence>
<evidence type="ECO:0000256" key="1">
    <source>
        <dbReference type="ARBA" id="ARBA00010701"/>
    </source>
</evidence>
<keyword evidence="4 7" id="KW-0442">Lipid degradation</keyword>
<keyword evidence="6" id="KW-0325">Glycoprotein</keyword>
<dbReference type="FunFam" id="3.40.50.1820:FF:000021">
    <property type="entry name" value="Lipase"/>
    <property type="match status" value="1"/>
</dbReference>
<organism evidence="10 11">
    <name type="scientific">Elysia marginata</name>
    <dbReference type="NCBI Taxonomy" id="1093978"/>
    <lineage>
        <taxon>Eukaryota</taxon>
        <taxon>Metazoa</taxon>
        <taxon>Spiralia</taxon>
        <taxon>Lophotrochozoa</taxon>
        <taxon>Mollusca</taxon>
        <taxon>Gastropoda</taxon>
        <taxon>Heterobranchia</taxon>
        <taxon>Euthyneura</taxon>
        <taxon>Panpulmonata</taxon>
        <taxon>Sacoglossa</taxon>
        <taxon>Placobranchoidea</taxon>
        <taxon>Plakobranchidae</taxon>
        <taxon>Elysia</taxon>
    </lineage>
</organism>
<protein>
    <recommendedName>
        <fullName evidence="7">Lipase</fullName>
    </recommendedName>
</protein>
<dbReference type="GO" id="GO:0016788">
    <property type="term" value="F:hydrolase activity, acting on ester bonds"/>
    <property type="evidence" value="ECO:0007669"/>
    <property type="project" value="InterPro"/>
</dbReference>
<keyword evidence="5" id="KW-0443">Lipid metabolism</keyword>
<evidence type="ECO:0000256" key="3">
    <source>
        <dbReference type="ARBA" id="ARBA00022801"/>
    </source>
</evidence>
<keyword evidence="3 7" id="KW-0378">Hydrolase</keyword>
<dbReference type="EMBL" id="BMAT01010461">
    <property type="protein sequence ID" value="GFS27212.1"/>
    <property type="molecule type" value="Genomic_DNA"/>
</dbReference>
<dbReference type="PANTHER" id="PTHR11005">
    <property type="entry name" value="LYSOSOMAL ACID LIPASE-RELATED"/>
    <property type="match status" value="1"/>
</dbReference>
<dbReference type="Proteomes" id="UP000762676">
    <property type="component" value="Unassembled WGS sequence"/>
</dbReference>
<dbReference type="Gene3D" id="3.40.50.1820">
    <property type="entry name" value="alpha/beta hydrolase"/>
    <property type="match status" value="1"/>
</dbReference>
<comment type="caution">
    <text evidence="10">The sequence shown here is derived from an EMBL/GenBank/DDBJ whole genome shotgun (WGS) entry which is preliminary data.</text>
</comment>
<comment type="similarity">
    <text evidence="1 7">Belongs to the AB hydrolase superfamily. Lipase family.</text>
</comment>
<name>A0AAV4JWR8_9GAST</name>
<keyword evidence="2" id="KW-0732">Signal</keyword>
<feature type="domain" description="Partial AB-hydrolase lipase" evidence="9">
    <location>
        <begin position="53"/>
        <end position="114"/>
    </location>
</feature>
<evidence type="ECO:0000256" key="2">
    <source>
        <dbReference type="ARBA" id="ARBA00022729"/>
    </source>
</evidence>
<evidence type="ECO:0000259" key="9">
    <source>
        <dbReference type="Pfam" id="PF04083"/>
    </source>
</evidence>
<reference evidence="10 11" key="1">
    <citation type="journal article" date="2021" name="Elife">
        <title>Chloroplast acquisition without the gene transfer in kleptoplastic sea slugs, Plakobranchus ocellatus.</title>
        <authorList>
            <person name="Maeda T."/>
            <person name="Takahashi S."/>
            <person name="Yoshida T."/>
            <person name="Shimamura S."/>
            <person name="Takaki Y."/>
            <person name="Nagai Y."/>
            <person name="Toyoda A."/>
            <person name="Suzuki Y."/>
            <person name="Arimoto A."/>
            <person name="Ishii H."/>
            <person name="Satoh N."/>
            <person name="Nishiyama T."/>
            <person name="Hasebe M."/>
            <person name="Maruyama T."/>
            <person name="Minagawa J."/>
            <person name="Obokata J."/>
            <person name="Shigenobu S."/>
        </authorList>
    </citation>
    <scope>NUCLEOTIDE SEQUENCE [LARGE SCALE GENOMIC DNA]</scope>
</reference>
<evidence type="ECO:0000256" key="4">
    <source>
        <dbReference type="ARBA" id="ARBA00022963"/>
    </source>
</evidence>
<keyword evidence="11" id="KW-1185">Reference proteome</keyword>
<evidence type="ECO:0000256" key="6">
    <source>
        <dbReference type="ARBA" id="ARBA00023180"/>
    </source>
</evidence>
<sequence>MAVSLVTLTLLSATGQLFLFSIANSALSLNFLFETRSERVFGLGKNPEVDMNVTELIKSKGYPVERHTVITEDGYILGLYRIPHGLHNRSGKGPRPVVLLQHGVMASCDDFLVNPANESLGFILADAGADVWLANSRGNIYSRRHTILSPKSLEFWEFTWDDMAQYDLPANIYYILNQTGHEQLYYVGHSQGSAIAFARFSEDQELASRVKHIMALAPIGRVKNMISPPLRLLVPYAERMDSFFDAFGHGEFGIPRPLLRLLAGTLCAEWGAPVCENLVFLMTGFDSKSLNTSRVDVYLSHDPAGTSSRTILHWAQNVRSGQFQHFDFGEKENLIKYGQKSPPLYHPSRVKTPVAIFRGGRDWLADTKDVEWLIPQLNVTHDIYVPFYDHVDLTYGFDAATRIYKYIVGIVMAKE</sequence>
<dbReference type="Pfam" id="PF04083">
    <property type="entry name" value="Abhydro_lipase"/>
    <property type="match status" value="1"/>
</dbReference>
<dbReference type="PIRSF" id="PIRSF000862">
    <property type="entry name" value="Steryl_ester_lip"/>
    <property type="match status" value="1"/>
</dbReference>
<dbReference type="SUPFAM" id="SSF53474">
    <property type="entry name" value="alpha/beta-Hydrolases"/>
    <property type="match status" value="1"/>
</dbReference>
<feature type="active site" description="Nucleophile" evidence="8">
    <location>
        <position position="190"/>
    </location>
</feature>
<dbReference type="InterPro" id="IPR029058">
    <property type="entry name" value="AB_hydrolase_fold"/>
</dbReference>
<accession>A0AAV4JWR8</accession>
<feature type="active site" description="Charge relay system" evidence="8">
    <location>
        <position position="390"/>
    </location>
</feature>
<gene>
    <name evidence="10" type="ORF">ElyMa_005246700</name>
</gene>
<proteinExistence type="inferred from homology"/>